<dbReference type="eggNOG" id="KOG0998">
    <property type="taxonomic scope" value="Eukaryota"/>
</dbReference>
<evidence type="ECO:0000313" key="8">
    <source>
        <dbReference type="Proteomes" id="UP000053201"/>
    </source>
</evidence>
<feature type="domain" description="EF-hand" evidence="6">
    <location>
        <begin position="261"/>
        <end position="296"/>
    </location>
</feature>
<dbReference type="InterPro" id="IPR011992">
    <property type="entry name" value="EF-hand-dom_pair"/>
</dbReference>
<dbReference type="GO" id="GO:0005737">
    <property type="term" value="C:cytoplasm"/>
    <property type="evidence" value="ECO:0007669"/>
    <property type="project" value="TreeGrafter"/>
</dbReference>
<sequence>MADTKRNSWAFLESDLSAVPSTQSNATLATTTHGASKDVSPGFPLTAEETAAYAQLFKLADSQATGTVQPNDAVAFMSKSHLPQNVLSEIWQIADSERKGYLTQQGFYKALKLIALAQAGKAPSAALLNTSAPIPTFGGITLPGNASPSTPSPFPSTVASHLTGASASGSPLSAVATHRTGGSITTHHTGGGLSVHSTGTGRIASHMTGSGVASHSTGNGGAYNISAEERERFTVAFNSCKPLDGFVTGEAAKELFIKSTLPVDVLSKIWNLVDTSGAGKLDIHQFSAAMLLITRLRQGALPSVPATLPSHLLGATTTLPNLDSPSISPIKDLGLHTPLAPPLSSRLLNRMSTVGPPPSSPRIDRRRTIISTVASQIMTSPEWLIKDDEKAQCDQFFDGLDKDKKGFVTGQDSYEFFTRAKLPQTELARIWDLADISRTGRLSKDEFAVAMHLIKLRMAGTPLPSVLPPELVPPSLRMQALKALGTGDNTSGLAASPSVGSQLSAGETDLMGGMGSAPRSLIDARSLSFSKLPSTQNAAELAEREEELAQRKADLQSVEQQLGSVQPSVEELRQKRAALDSEFRTVTEKRNEQALQLSQLRAVYETESQIALETENALIREKQMLNIALAELQQAQQTVAALQAEKGNLVEQLGRTQHDIEEMKKQIKEANEASIPLRQEIEKLRADLKQHQQHREINEQVLQSARADYQQIHADLQQEQARLEQEKSRNAQVAQQISVQTAINEREREKMRAAAAQREKELAVSQSLPALNVTTRDPYAAFSSVSSPSSTMSPGKSLDTTSAKGSLMDLGSSVALNSPTFSTGSLSGTGKKAPPPPPPMSKKPLRGDPVGLSQTDLTHVPAPKPNESLTPVKPEASTASPASQSPQRKMSTTSISSRKSAKEELDDLLEIHQPKNKKSQSSLASFGPSPVSMRPASPSPVGPSPAARQLKPASVKSLTLSASGERPPEEEVFGSQNAKKSSSVRSLPLGESQETEKGDNKMASTTSALDFASAFGDLPTSTAPPATAPPPAPVRTDSATFGESNDLPVTTAPTEFNDAFSSIAREQIGGFASNEFEADFDSAFAVPPINQPQPVSSPLSQEGRKGSSSSFQDGASMRSTSTRQGELLASLATVNIEEEMKNAFAASAKRESNPQGNGKAETADFDDKAFGAVSAADFDDDAFKFDASFDAGAANFTSGDDAVGAFAGGSATSATAASFEADFANAFGAPPAAGGDPFSANNFSFGPPAQSPASFADLDAAFGSPSESNGTSDGKAKVNGNGFNAFDDAFGNSGDFGNAFTAAAPASPKKRPVPLPPQRASTSQDDAVEVQQIIALGFSKEEAVNALEVNAFDVAKATNYLLDSR</sequence>
<feature type="compositionally biased region" description="Polar residues" evidence="3">
    <location>
        <begin position="888"/>
        <end position="898"/>
    </location>
</feature>
<dbReference type="PROSITE" id="PS50031">
    <property type="entry name" value="EH"/>
    <property type="match status" value="3"/>
</dbReference>
<dbReference type="PROSITE" id="PS50222">
    <property type="entry name" value="EF_HAND_2"/>
    <property type="match status" value="2"/>
</dbReference>
<feature type="compositionally biased region" description="Low complexity" evidence="3">
    <location>
        <begin position="783"/>
        <end position="797"/>
    </location>
</feature>
<accession>A0A0L0H7Q6</accession>
<feature type="domain" description="UBA" evidence="4">
    <location>
        <begin position="1323"/>
        <end position="1364"/>
    </location>
</feature>
<feature type="compositionally biased region" description="Polar residues" evidence="3">
    <location>
        <begin position="488"/>
        <end position="505"/>
    </location>
</feature>
<dbReference type="PROSITE" id="PS00018">
    <property type="entry name" value="EF_HAND_1"/>
    <property type="match status" value="1"/>
</dbReference>
<dbReference type="InParanoid" id="A0A0L0H7Q6"/>
<feature type="region of interest" description="Disordered" evidence="3">
    <location>
        <begin position="488"/>
        <end position="517"/>
    </location>
</feature>
<proteinExistence type="predicted"/>
<evidence type="ECO:0000313" key="7">
    <source>
        <dbReference type="EMBL" id="KNC96723.1"/>
    </source>
</evidence>
<evidence type="ECO:0000259" key="5">
    <source>
        <dbReference type="PROSITE" id="PS50031"/>
    </source>
</evidence>
<dbReference type="PROSITE" id="PS50030">
    <property type="entry name" value="UBA"/>
    <property type="match status" value="1"/>
</dbReference>
<feature type="region of interest" description="Disordered" evidence="3">
    <location>
        <begin position="1145"/>
        <end position="1166"/>
    </location>
</feature>
<feature type="region of interest" description="Disordered" evidence="3">
    <location>
        <begin position="1256"/>
        <end position="1275"/>
    </location>
</feature>
<dbReference type="GO" id="GO:0005886">
    <property type="term" value="C:plasma membrane"/>
    <property type="evidence" value="ECO:0007669"/>
    <property type="project" value="TreeGrafter"/>
</dbReference>
<feature type="coiled-coil region" evidence="2">
    <location>
        <begin position="538"/>
        <end position="589"/>
    </location>
</feature>
<dbReference type="GO" id="GO:0005509">
    <property type="term" value="F:calcium ion binding"/>
    <property type="evidence" value="ECO:0007669"/>
    <property type="project" value="InterPro"/>
</dbReference>
<dbReference type="Gene3D" id="1.10.238.10">
    <property type="entry name" value="EF-hand"/>
    <property type="match status" value="3"/>
</dbReference>
<keyword evidence="2" id="KW-0175">Coiled coil</keyword>
<name>A0A0L0H7Q6_SPIPD</name>
<dbReference type="SUPFAM" id="SSF47473">
    <property type="entry name" value="EF-hand"/>
    <property type="match status" value="3"/>
</dbReference>
<dbReference type="EMBL" id="KQ257467">
    <property type="protein sequence ID" value="KNC96723.1"/>
    <property type="molecule type" value="Genomic_DNA"/>
</dbReference>
<dbReference type="SMART" id="SM00165">
    <property type="entry name" value="UBA"/>
    <property type="match status" value="1"/>
</dbReference>
<feature type="domain" description="EH" evidence="5">
    <location>
        <begin position="49"/>
        <end position="135"/>
    </location>
</feature>
<dbReference type="GO" id="GO:0016197">
    <property type="term" value="P:endosomal transport"/>
    <property type="evidence" value="ECO:0007669"/>
    <property type="project" value="TreeGrafter"/>
</dbReference>
<feature type="region of interest" description="Disordered" evidence="3">
    <location>
        <begin position="818"/>
        <end position="1053"/>
    </location>
</feature>
<dbReference type="VEuPathDB" id="FungiDB:SPPG_07932"/>
<keyword evidence="8" id="KW-1185">Reference proteome</keyword>
<evidence type="ECO:0000259" key="4">
    <source>
        <dbReference type="PROSITE" id="PS50030"/>
    </source>
</evidence>
<dbReference type="Gene3D" id="1.10.8.10">
    <property type="entry name" value="DNA helicase RuvA subunit, C-terminal domain"/>
    <property type="match status" value="1"/>
</dbReference>
<dbReference type="SUPFAM" id="SSF46934">
    <property type="entry name" value="UBA-like"/>
    <property type="match status" value="1"/>
</dbReference>
<feature type="compositionally biased region" description="Low complexity" evidence="3">
    <location>
        <begin position="876"/>
        <end position="887"/>
    </location>
</feature>
<dbReference type="InterPro" id="IPR015940">
    <property type="entry name" value="UBA"/>
</dbReference>
<organism evidence="7 8">
    <name type="scientific">Spizellomyces punctatus (strain DAOM BR117)</name>
    <dbReference type="NCBI Taxonomy" id="645134"/>
    <lineage>
        <taxon>Eukaryota</taxon>
        <taxon>Fungi</taxon>
        <taxon>Fungi incertae sedis</taxon>
        <taxon>Chytridiomycota</taxon>
        <taxon>Chytridiomycota incertae sedis</taxon>
        <taxon>Chytridiomycetes</taxon>
        <taxon>Spizellomycetales</taxon>
        <taxon>Spizellomycetaceae</taxon>
        <taxon>Spizellomyces</taxon>
    </lineage>
</organism>
<evidence type="ECO:0000256" key="3">
    <source>
        <dbReference type="SAM" id="MobiDB-lite"/>
    </source>
</evidence>
<evidence type="ECO:0000259" key="6">
    <source>
        <dbReference type="PROSITE" id="PS50222"/>
    </source>
</evidence>
<feature type="domain" description="EH" evidence="5">
    <location>
        <begin position="389"/>
        <end position="478"/>
    </location>
</feature>
<feature type="domain" description="EH" evidence="5">
    <location>
        <begin position="229"/>
        <end position="319"/>
    </location>
</feature>
<feature type="region of interest" description="Disordered" evidence="3">
    <location>
        <begin position="1301"/>
        <end position="1326"/>
    </location>
</feature>
<dbReference type="RefSeq" id="XP_016604763.1">
    <property type="nucleotide sequence ID" value="XM_016756082.1"/>
</dbReference>
<dbReference type="CDD" id="cd00052">
    <property type="entry name" value="EH"/>
    <property type="match status" value="3"/>
</dbReference>
<dbReference type="OMA" id="MSKFTPT"/>
<keyword evidence="1" id="KW-0106">Calcium</keyword>
<feature type="compositionally biased region" description="Polar residues" evidence="3">
    <location>
        <begin position="1037"/>
        <end position="1053"/>
    </location>
</feature>
<dbReference type="InterPro" id="IPR002048">
    <property type="entry name" value="EF_hand_dom"/>
</dbReference>
<dbReference type="InterPro" id="IPR000261">
    <property type="entry name" value="EH_dom"/>
</dbReference>
<evidence type="ECO:0008006" key="9">
    <source>
        <dbReference type="Google" id="ProtNLM"/>
    </source>
</evidence>
<dbReference type="GO" id="GO:0006897">
    <property type="term" value="P:endocytosis"/>
    <property type="evidence" value="ECO:0007669"/>
    <property type="project" value="TreeGrafter"/>
</dbReference>
<dbReference type="InterPro" id="IPR009060">
    <property type="entry name" value="UBA-like_sf"/>
</dbReference>
<feature type="compositionally biased region" description="Polar residues" evidence="3">
    <location>
        <begin position="974"/>
        <end position="985"/>
    </location>
</feature>
<feature type="compositionally biased region" description="Polar residues" evidence="3">
    <location>
        <begin position="818"/>
        <end position="828"/>
    </location>
</feature>
<feature type="region of interest" description="Disordered" evidence="3">
    <location>
        <begin position="782"/>
        <end position="804"/>
    </location>
</feature>
<dbReference type="STRING" id="645134.A0A0L0H7Q6"/>
<dbReference type="SMART" id="SM00054">
    <property type="entry name" value="EFh"/>
    <property type="match status" value="5"/>
</dbReference>
<feature type="coiled-coil region" evidence="2">
    <location>
        <begin position="615"/>
        <end position="759"/>
    </location>
</feature>
<protein>
    <recommendedName>
        <fullName evidence="9">UBA/TS-N domain-containing protein</fullName>
    </recommendedName>
</protein>
<dbReference type="Proteomes" id="UP000053201">
    <property type="component" value="Unassembled WGS sequence"/>
</dbReference>
<dbReference type="OrthoDB" id="524326at2759"/>
<dbReference type="FunCoup" id="A0A0L0H7Q6">
    <property type="interactions" value="4"/>
</dbReference>
<reference evidence="7 8" key="1">
    <citation type="submission" date="2009-08" db="EMBL/GenBank/DDBJ databases">
        <title>The Genome Sequence of Spizellomyces punctatus strain DAOM BR117.</title>
        <authorList>
            <consortium name="The Broad Institute Genome Sequencing Platform"/>
            <person name="Russ C."/>
            <person name="Cuomo C."/>
            <person name="Shea T."/>
            <person name="Young S.K."/>
            <person name="Zeng Q."/>
            <person name="Koehrsen M."/>
            <person name="Haas B."/>
            <person name="Borodovsky M."/>
            <person name="Guigo R."/>
            <person name="Alvarado L."/>
            <person name="Berlin A."/>
            <person name="Bochicchio J."/>
            <person name="Borenstein D."/>
            <person name="Chapman S."/>
            <person name="Chen Z."/>
            <person name="Engels R."/>
            <person name="Freedman E."/>
            <person name="Gellesch M."/>
            <person name="Goldberg J."/>
            <person name="Griggs A."/>
            <person name="Gujja S."/>
            <person name="Heiman D."/>
            <person name="Hepburn T."/>
            <person name="Howarth C."/>
            <person name="Jen D."/>
            <person name="Larson L."/>
            <person name="Lewis B."/>
            <person name="Mehta T."/>
            <person name="Park D."/>
            <person name="Pearson M."/>
            <person name="Roberts A."/>
            <person name="Saif S."/>
            <person name="Shenoy N."/>
            <person name="Sisk P."/>
            <person name="Stolte C."/>
            <person name="Sykes S."/>
            <person name="Thomson T."/>
            <person name="Walk T."/>
            <person name="White J."/>
            <person name="Yandava C."/>
            <person name="Burger G."/>
            <person name="Gray M.W."/>
            <person name="Holland P.W.H."/>
            <person name="King N."/>
            <person name="Lang F.B.F."/>
            <person name="Roger A.J."/>
            <person name="Ruiz-Trillo I."/>
            <person name="Lander E."/>
            <person name="Nusbaum C."/>
        </authorList>
    </citation>
    <scope>NUCLEOTIDE SEQUENCE [LARGE SCALE GENOMIC DNA]</scope>
    <source>
        <strain evidence="7 8">DAOM BR117</strain>
    </source>
</reference>
<dbReference type="Pfam" id="PF12763">
    <property type="entry name" value="EH"/>
    <property type="match status" value="3"/>
</dbReference>
<dbReference type="InterPro" id="IPR018247">
    <property type="entry name" value="EF_Hand_1_Ca_BS"/>
</dbReference>
<feature type="region of interest" description="Disordered" evidence="3">
    <location>
        <begin position="1084"/>
        <end position="1124"/>
    </location>
</feature>
<feature type="domain" description="EF-hand" evidence="6">
    <location>
        <begin position="422"/>
        <end position="457"/>
    </location>
</feature>
<dbReference type="PANTHER" id="PTHR11216">
    <property type="entry name" value="EH DOMAIN"/>
    <property type="match status" value="1"/>
</dbReference>
<gene>
    <name evidence="7" type="ORF">SPPG_07932</name>
</gene>
<feature type="compositionally biased region" description="Polar residues" evidence="3">
    <location>
        <begin position="1092"/>
        <end position="1124"/>
    </location>
</feature>
<evidence type="ECO:0000256" key="1">
    <source>
        <dbReference type="ARBA" id="ARBA00022837"/>
    </source>
</evidence>
<dbReference type="PANTHER" id="PTHR11216:SF170">
    <property type="entry name" value="DYNAMIN ASSOCIATED PROTEIN 160, ISOFORM D"/>
    <property type="match status" value="1"/>
</dbReference>
<dbReference type="SMART" id="SM00027">
    <property type="entry name" value="EH"/>
    <property type="match status" value="3"/>
</dbReference>
<evidence type="ECO:0000256" key="2">
    <source>
        <dbReference type="SAM" id="Coils"/>
    </source>
</evidence>
<dbReference type="GeneID" id="27691115"/>